<dbReference type="EMBL" id="FNAD01000003">
    <property type="protein sequence ID" value="SDD30610.1"/>
    <property type="molecule type" value="Genomic_DNA"/>
</dbReference>
<accession>A0A1G6TNH6</accession>
<keyword evidence="1" id="KW-0812">Transmembrane</keyword>
<feature type="transmembrane region" description="Helical" evidence="1">
    <location>
        <begin position="104"/>
        <end position="121"/>
    </location>
</feature>
<reference evidence="3" key="1">
    <citation type="submission" date="2016-10" db="EMBL/GenBank/DDBJ databases">
        <authorList>
            <person name="Varghese N."/>
            <person name="Submissions S."/>
        </authorList>
    </citation>
    <scope>NUCLEOTIDE SEQUENCE [LARGE SCALE GENOMIC DNA]</scope>
    <source>
        <strain evidence="3">CGMCC 4.3516</strain>
    </source>
</reference>
<keyword evidence="1" id="KW-0472">Membrane</keyword>
<proteinExistence type="predicted"/>
<feature type="transmembrane region" description="Helical" evidence="1">
    <location>
        <begin position="21"/>
        <end position="40"/>
    </location>
</feature>
<evidence type="ECO:0000313" key="3">
    <source>
        <dbReference type="Proteomes" id="UP000198949"/>
    </source>
</evidence>
<evidence type="ECO:0000256" key="1">
    <source>
        <dbReference type="SAM" id="Phobius"/>
    </source>
</evidence>
<protein>
    <submittedName>
        <fullName evidence="2">Uncharacterized protein</fullName>
    </submittedName>
</protein>
<keyword evidence="3" id="KW-1185">Reference proteome</keyword>
<feature type="transmembrane region" description="Helical" evidence="1">
    <location>
        <begin position="71"/>
        <end position="92"/>
    </location>
</feature>
<organism evidence="2 3">
    <name type="scientific">Glycomyces harbinensis</name>
    <dbReference type="NCBI Taxonomy" id="58114"/>
    <lineage>
        <taxon>Bacteria</taxon>
        <taxon>Bacillati</taxon>
        <taxon>Actinomycetota</taxon>
        <taxon>Actinomycetes</taxon>
        <taxon>Glycomycetales</taxon>
        <taxon>Glycomycetaceae</taxon>
        <taxon>Glycomyces</taxon>
    </lineage>
</organism>
<sequence>MNRPPLYEPEPLYDKPHSVDLAQVMLVFQYFMLISVSLGLGPRLLGWVESHSADIPGVSQLEKALPVGTTFPIAIVLPLIAVLTAPYAAMVFQLGRGRTWARGFAVLFAIGNAAIGILGVSRTYGDITAFVVAPVWVVMALCVIGGLASRSGRQWFDQGGWAPWYARYEMDQEDRRRYVNRGGRRQVPAGDEDSAD</sequence>
<feature type="transmembrane region" description="Helical" evidence="1">
    <location>
        <begin position="127"/>
        <end position="148"/>
    </location>
</feature>
<dbReference type="STRING" id="58114.SAMN05216270_10367"/>
<name>A0A1G6TNH6_9ACTN</name>
<keyword evidence="1" id="KW-1133">Transmembrane helix</keyword>
<dbReference type="Proteomes" id="UP000198949">
    <property type="component" value="Unassembled WGS sequence"/>
</dbReference>
<gene>
    <name evidence="2" type="ORF">SAMN05216270_10367</name>
</gene>
<evidence type="ECO:0000313" key="2">
    <source>
        <dbReference type="EMBL" id="SDD30610.1"/>
    </source>
</evidence>
<dbReference type="AlphaFoldDB" id="A0A1G6TNH6"/>